<feature type="signal peptide" evidence="3">
    <location>
        <begin position="1"/>
        <end position="18"/>
    </location>
</feature>
<comment type="caution">
    <text evidence="5">The sequence shown here is derived from an EMBL/GenBank/DDBJ whole genome shotgun (WGS) entry which is preliminary data.</text>
</comment>
<dbReference type="PROSITE" id="PS51257">
    <property type="entry name" value="PROKAR_LIPOPROTEIN"/>
    <property type="match status" value="1"/>
</dbReference>
<dbReference type="InterPro" id="IPR002018">
    <property type="entry name" value="CarbesteraseB"/>
</dbReference>
<dbReference type="Gene3D" id="3.40.50.1820">
    <property type="entry name" value="alpha/beta hydrolase"/>
    <property type="match status" value="1"/>
</dbReference>
<dbReference type="SUPFAM" id="SSF53474">
    <property type="entry name" value="alpha/beta-Hydrolases"/>
    <property type="match status" value="1"/>
</dbReference>
<dbReference type="Pfam" id="PF00135">
    <property type="entry name" value="COesterase"/>
    <property type="match status" value="1"/>
</dbReference>
<evidence type="ECO:0000256" key="1">
    <source>
        <dbReference type="ARBA" id="ARBA00005964"/>
    </source>
</evidence>
<keyword evidence="2 3" id="KW-0378">Hydrolase</keyword>
<dbReference type="InterPro" id="IPR019826">
    <property type="entry name" value="Carboxylesterase_B_AS"/>
</dbReference>
<dbReference type="PROSITE" id="PS00941">
    <property type="entry name" value="CARBOXYLESTERASE_B_2"/>
    <property type="match status" value="1"/>
</dbReference>
<organism evidence="5 6">
    <name type="scientific">Colletotrichum chlorophyti</name>
    <dbReference type="NCBI Taxonomy" id="708187"/>
    <lineage>
        <taxon>Eukaryota</taxon>
        <taxon>Fungi</taxon>
        <taxon>Dikarya</taxon>
        <taxon>Ascomycota</taxon>
        <taxon>Pezizomycotina</taxon>
        <taxon>Sordariomycetes</taxon>
        <taxon>Hypocreomycetidae</taxon>
        <taxon>Glomerellales</taxon>
        <taxon>Glomerellaceae</taxon>
        <taxon>Colletotrichum</taxon>
    </lineage>
</organism>
<evidence type="ECO:0000313" key="6">
    <source>
        <dbReference type="Proteomes" id="UP000186583"/>
    </source>
</evidence>
<sequence>MCAKALTLVTVLAAAVSCAPSPQGLRSDITIIRDNDLLDTKSPAANVGALFLEAKLTLAEAKSACDELGEKLWSPDSNNTRRILAILDYQQPDIDLSAIWVSSTSGDGSRTINRRGEASSADASSTNPVLCMHTAPFSNRTAQDSSRRWQAKVRSNYADVLGFRDRNSFRFHGLRFAPQPQRFAYSRLYNGSDGNYSALEYGSPCYQGPGGTEDCLFLNIYTPHLPRPRRVDKALRPVMFWIHGGALTSGFGSDPLFDGGNLASRGDVVVVTINYRLGTLGFMALQDGKTNGNFGLADQVVALDWVQAYIRDFGGDPDRVTIFGQSAGAASVRALMASPMAAGKFRGAIPMSNLGGLAYGTSYSRYLTIQEHMDIVGKAILRTTNCTNATSQVNCLRRVPVASLGPEARYLVQDGTYLTSEELQLKGDSLGVHLMTGIAAEDGLPFLNFPRNVTVINQTQWFTSQGLPDPPERLFPPPDTTNRTWAAIGVGARLGTDAMFRCISQATVYAGLDSGVLGSRVYYYELERTYQTPEWPKLDVCEAPKSKIFPNGDPSSATDNLRCHSGELVSVFGNLVRQGLPLRDENDLPWEQYLVDTFTSFARTYSPNPDEDFLRARGFKSTLRAQEKSGLWKPSVRGDMRMRSIDWPVEEDMMRDFKDIDQCKWLKLPLDYYF</sequence>
<dbReference type="OrthoDB" id="408631at2759"/>
<comment type="similarity">
    <text evidence="1 3">Belongs to the type-B carboxylesterase/lipase family.</text>
</comment>
<gene>
    <name evidence="5" type="ORF">CCHL11_09040</name>
</gene>
<protein>
    <recommendedName>
        <fullName evidence="3">Carboxylic ester hydrolase</fullName>
        <ecNumber evidence="3">3.1.1.-</ecNumber>
    </recommendedName>
</protein>
<keyword evidence="3" id="KW-0732">Signal</keyword>
<dbReference type="EMBL" id="MPGH01000250">
    <property type="protein sequence ID" value="OLN81458.1"/>
    <property type="molecule type" value="Genomic_DNA"/>
</dbReference>
<dbReference type="InterPro" id="IPR029058">
    <property type="entry name" value="AB_hydrolase_fold"/>
</dbReference>
<dbReference type="EC" id="3.1.1.-" evidence="3"/>
<evidence type="ECO:0000256" key="2">
    <source>
        <dbReference type="ARBA" id="ARBA00022801"/>
    </source>
</evidence>
<evidence type="ECO:0000256" key="3">
    <source>
        <dbReference type="RuleBase" id="RU361235"/>
    </source>
</evidence>
<accession>A0A1Q8RAS5</accession>
<reference evidence="5 6" key="1">
    <citation type="submission" date="2016-11" db="EMBL/GenBank/DDBJ databases">
        <title>Draft Genome Assembly of Colletotrichum chlorophyti a pathogen of herbaceous plants.</title>
        <authorList>
            <person name="Gan P."/>
            <person name="Narusaka M."/>
            <person name="Tsushima A."/>
            <person name="Narusaka Y."/>
            <person name="Takano Y."/>
            <person name="Shirasu K."/>
        </authorList>
    </citation>
    <scope>NUCLEOTIDE SEQUENCE [LARGE SCALE GENOMIC DNA]</scope>
    <source>
        <strain evidence="5 6">NTL11</strain>
    </source>
</reference>
<dbReference type="Proteomes" id="UP000186583">
    <property type="component" value="Unassembled WGS sequence"/>
</dbReference>
<dbReference type="PANTHER" id="PTHR43142:SF3">
    <property type="entry name" value="PUTATIVE (AFU_ORTHOLOGUE AFUA_3G09070)-RELATED"/>
    <property type="match status" value="1"/>
</dbReference>
<feature type="chain" id="PRO_5011820888" description="Carboxylic ester hydrolase" evidence="3">
    <location>
        <begin position="19"/>
        <end position="674"/>
    </location>
</feature>
<dbReference type="PANTHER" id="PTHR43142">
    <property type="entry name" value="CARBOXYLIC ESTER HYDROLASE"/>
    <property type="match status" value="1"/>
</dbReference>
<keyword evidence="6" id="KW-1185">Reference proteome</keyword>
<dbReference type="PROSITE" id="PS00122">
    <property type="entry name" value="CARBOXYLESTERASE_B_1"/>
    <property type="match status" value="1"/>
</dbReference>
<evidence type="ECO:0000313" key="5">
    <source>
        <dbReference type="EMBL" id="OLN81458.1"/>
    </source>
</evidence>
<dbReference type="STRING" id="708187.A0A1Q8RAS5"/>
<dbReference type="GO" id="GO:0016787">
    <property type="term" value="F:hydrolase activity"/>
    <property type="evidence" value="ECO:0007669"/>
    <property type="project" value="UniProtKB-KW"/>
</dbReference>
<proteinExistence type="inferred from homology"/>
<dbReference type="AlphaFoldDB" id="A0A1Q8RAS5"/>
<feature type="domain" description="Carboxylesterase type B" evidence="4">
    <location>
        <begin position="153"/>
        <end position="449"/>
    </location>
</feature>
<name>A0A1Q8RAS5_9PEZI</name>
<dbReference type="InterPro" id="IPR019819">
    <property type="entry name" value="Carboxylesterase_B_CS"/>
</dbReference>
<evidence type="ECO:0000259" key="4">
    <source>
        <dbReference type="Pfam" id="PF00135"/>
    </source>
</evidence>